<dbReference type="OMA" id="CHINETI"/>
<dbReference type="SUPFAM" id="SSF52058">
    <property type="entry name" value="L domain-like"/>
    <property type="match status" value="1"/>
</dbReference>
<dbReference type="InterPro" id="IPR050328">
    <property type="entry name" value="Dev_Immune_Receptor"/>
</dbReference>
<evidence type="ECO:0000256" key="1">
    <source>
        <dbReference type="ARBA" id="ARBA00022614"/>
    </source>
</evidence>
<keyword evidence="5" id="KW-0812">Transmembrane</keyword>
<name>A0A067QTP0_ZOONE</name>
<protein>
    <submittedName>
        <fullName evidence="7">Leucine-rich repeat-containing protein 70</fullName>
    </submittedName>
</protein>
<evidence type="ECO:0000313" key="8">
    <source>
        <dbReference type="Proteomes" id="UP000027135"/>
    </source>
</evidence>
<dbReference type="InParanoid" id="A0A067QTP0"/>
<feature type="chain" id="PRO_5001644374" evidence="6">
    <location>
        <begin position="33"/>
        <end position="627"/>
    </location>
</feature>
<keyword evidence="5" id="KW-1133">Transmembrane helix</keyword>
<dbReference type="Proteomes" id="UP000027135">
    <property type="component" value="Unassembled WGS sequence"/>
</dbReference>
<dbReference type="PANTHER" id="PTHR24373">
    <property type="entry name" value="SLIT RELATED LEUCINE-RICH REPEAT NEURONAL PROTEIN"/>
    <property type="match status" value="1"/>
</dbReference>
<evidence type="ECO:0000256" key="5">
    <source>
        <dbReference type="SAM" id="Phobius"/>
    </source>
</evidence>
<evidence type="ECO:0000256" key="4">
    <source>
        <dbReference type="SAM" id="MobiDB-lite"/>
    </source>
</evidence>
<dbReference type="PRINTS" id="PR00019">
    <property type="entry name" value="LEURICHRPT"/>
</dbReference>
<gene>
    <name evidence="7" type="ORF">L798_12666</name>
</gene>
<dbReference type="InterPro" id="IPR032675">
    <property type="entry name" value="LRR_dom_sf"/>
</dbReference>
<evidence type="ECO:0000256" key="3">
    <source>
        <dbReference type="ARBA" id="ARBA00022737"/>
    </source>
</evidence>
<keyword evidence="8" id="KW-1185">Reference proteome</keyword>
<keyword evidence="2 6" id="KW-0732">Signal</keyword>
<feature type="compositionally biased region" description="Basic and acidic residues" evidence="4">
    <location>
        <begin position="601"/>
        <end position="612"/>
    </location>
</feature>
<accession>A0A067QTP0</accession>
<organism evidence="7 8">
    <name type="scientific">Zootermopsis nevadensis</name>
    <name type="common">Dampwood termite</name>
    <dbReference type="NCBI Taxonomy" id="136037"/>
    <lineage>
        <taxon>Eukaryota</taxon>
        <taxon>Metazoa</taxon>
        <taxon>Ecdysozoa</taxon>
        <taxon>Arthropoda</taxon>
        <taxon>Hexapoda</taxon>
        <taxon>Insecta</taxon>
        <taxon>Pterygota</taxon>
        <taxon>Neoptera</taxon>
        <taxon>Polyneoptera</taxon>
        <taxon>Dictyoptera</taxon>
        <taxon>Blattodea</taxon>
        <taxon>Blattoidea</taxon>
        <taxon>Termitoidae</taxon>
        <taxon>Termopsidae</taxon>
        <taxon>Zootermopsis</taxon>
    </lineage>
</organism>
<dbReference type="STRING" id="136037.A0A067QTP0"/>
<dbReference type="EMBL" id="KK852947">
    <property type="protein sequence ID" value="KDR13403.1"/>
    <property type="molecule type" value="Genomic_DNA"/>
</dbReference>
<evidence type="ECO:0000313" key="7">
    <source>
        <dbReference type="EMBL" id="KDR13403.1"/>
    </source>
</evidence>
<feature type="transmembrane region" description="Helical" evidence="5">
    <location>
        <begin position="406"/>
        <end position="431"/>
    </location>
</feature>
<feature type="compositionally biased region" description="Polar residues" evidence="4">
    <location>
        <begin position="590"/>
        <end position="600"/>
    </location>
</feature>
<reference evidence="7 8" key="1">
    <citation type="journal article" date="2014" name="Nat. Commun.">
        <title>Molecular traces of alternative social organization in a termite genome.</title>
        <authorList>
            <person name="Terrapon N."/>
            <person name="Li C."/>
            <person name="Robertson H.M."/>
            <person name="Ji L."/>
            <person name="Meng X."/>
            <person name="Booth W."/>
            <person name="Chen Z."/>
            <person name="Childers C.P."/>
            <person name="Glastad K.M."/>
            <person name="Gokhale K."/>
            <person name="Gowin J."/>
            <person name="Gronenberg W."/>
            <person name="Hermansen R.A."/>
            <person name="Hu H."/>
            <person name="Hunt B.G."/>
            <person name="Huylmans A.K."/>
            <person name="Khalil S.M."/>
            <person name="Mitchell R.D."/>
            <person name="Munoz-Torres M.C."/>
            <person name="Mustard J.A."/>
            <person name="Pan H."/>
            <person name="Reese J.T."/>
            <person name="Scharf M.E."/>
            <person name="Sun F."/>
            <person name="Vogel H."/>
            <person name="Xiao J."/>
            <person name="Yang W."/>
            <person name="Yang Z."/>
            <person name="Yang Z."/>
            <person name="Zhou J."/>
            <person name="Zhu J."/>
            <person name="Brent C.S."/>
            <person name="Elsik C.G."/>
            <person name="Goodisman M.A."/>
            <person name="Liberles D.A."/>
            <person name="Roe R.M."/>
            <person name="Vargo E.L."/>
            <person name="Vilcinskas A."/>
            <person name="Wang J."/>
            <person name="Bornberg-Bauer E."/>
            <person name="Korb J."/>
            <person name="Zhang G."/>
            <person name="Liebig J."/>
        </authorList>
    </citation>
    <scope>NUCLEOTIDE SEQUENCE [LARGE SCALE GENOMIC DNA]</scope>
    <source>
        <tissue evidence="7">Whole organism</tissue>
    </source>
</reference>
<dbReference type="SMART" id="SM00369">
    <property type="entry name" value="LRR_TYP"/>
    <property type="match status" value="9"/>
</dbReference>
<dbReference type="AlphaFoldDB" id="A0A067QTP0"/>
<keyword evidence="1" id="KW-0433">Leucine-rich repeat</keyword>
<evidence type="ECO:0000256" key="6">
    <source>
        <dbReference type="SAM" id="SignalP"/>
    </source>
</evidence>
<keyword evidence="3" id="KW-0677">Repeat</keyword>
<proteinExistence type="predicted"/>
<dbReference type="Pfam" id="PF13855">
    <property type="entry name" value="LRR_8"/>
    <property type="match status" value="3"/>
</dbReference>
<keyword evidence="5" id="KW-0472">Membrane</keyword>
<sequence>MENSEAAIFWKVKMSSRRFLVISTLFATLVAGGDVPCPDVCTCPSPYRANCCNFSLTHVPRNLGGGVMFLNASSNNLRALRKGSFDVHRIKILDLTNNKISVVEKDTFTELVDLIFLYLGRNEIVSLDQDVFRMNHRLEFLKLDHNILDLPAGRPFLNVPSLRSLDMSSCNVRSLPEKTFTNISSLQELRLTRNRLKTLDPKVFLPFKSLKSLYLSGNLLRSVQKDLFVMMKDLIVLDLSNNELHTLQSDVFAFLESVELLELSGNKLKTLGVDAFTPLTGLKRLHLQNNSLDTLSKTQFSKLYNLAVLDLSRNHLDNLQLRVICHLNNLTYFKVSDNWLACDCGLWELWNWSVENEIRVVSTCDEPYFEFSAKNFESLRHNKSCNATLCIVEIETKFQEQMISSVYLYVIICVVLVLVLIACAITTFVVFRYRKAFCEKRKTQPSAVERIQIRNIVLGTQRDDIVHVQHQQELQKQLRRQHQETFLRNRIQREQSGSLKALPILKHQNIRHSYHESHLSSVADNEREWSNADTLPSNQRSSVYLTTMSSYAIKPKTFNNSRDLSVSEPKLEYPKNSPVCNETSINVLKNPLSSSSSKCETATEKPKYESVHDVSSSGSETVTRESP</sequence>
<evidence type="ECO:0000256" key="2">
    <source>
        <dbReference type="ARBA" id="ARBA00022729"/>
    </source>
</evidence>
<dbReference type="eggNOG" id="KOG0619">
    <property type="taxonomic scope" value="Eukaryota"/>
</dbReference>
<dbReference type="PROSITE" id="PS51450">
    <property type="entry name" value="LRR"/>
    <property type="match status" value="1"/>
</dbReference>
<dbReference type="Gene3D" id="3.80.10.10">
    <property type="entry name" value="Ribonuclease Inhibitor"/>
    <property type="match status" value="3"/>
</dbReference>
<feature type="signal peptide" evidence="6">
    <location>
        <begin position="1"/>
        <end position="32"/>
    </location>
</feature>
<dbReference type="FunFam" id="3.80.10.10:FF:001164">
    <property type="entry name" value="GH01279p"/>
    <property type="match status" value="1"/>
</dbReference>
<dbReference type="PANTHER" id="PTHR24373:SF275">
    <property type="entry name" value="TIR DOMAIN-CONTAINING PROTEIN"/>
    <property type="match status" value="1"/>
</dbReference>
<dbReference type="InterPro" id="IPR003591">
    <property type="entry name" value="Leu-rich_rpt_typical-subtyp"/>
</dbReference>
<feature type="region of interest" description="Disordered" evidence="4">
    <location>
        <begin position="590"/>
        <end position="627"/>
    </location>
</feature>
<dbReference type="InterPro" id="IPR001611">
    <property type="entry name" value="Leu-rich_rpt"/>
</dbReference>